<keyword evidence="7" id="KW-1185">Reference proteome</keyword>
<evidence type="ECO:0000256" key="1">
    <source>
        <dbReference type="ARBA" id="ARBA00022723"/>
    </source>
</evidence>
<reference evidence="6" key="1">
    <citation type="journal article" date="2020" name="Phytopathology">
        <title>Genome sequence and comparative analysis of Colletotrichum gloeosporioides isolated from Liriodendron leaves.</title>
        <authorList>
            <person name="Fu F.F."/>
            <person name="Hao Z."/>
            <person name="Wang P."/>
            <person name="Lu Y."/>
            <person name="Xue L.J."/>
            <person name="Wei G."/>
            <person name="Tian Y."/>
            <person name="Baishi H."/>
            <person name="Xu H."/>
            <person name="Shi J."/>
            <person name="Cheng T."/>
            <person name="Wang G."/>
            <person name="Yi Y."/>
            <person name="Chen J."/>
        </authorList>
    </citation>
    <scope>NUCLEOTIDE SEQUENCE</scope>
    <source>
        <strain evidence="6">Lc1</strain>
    </source>
</reference>
<feature type="domain" description="MYND-type" evidence="5">
    <location>
        <begin position="22"/>
        <end position="64"/>
    </location>
</feature>
<dbReference type="InterPro" id="IPR002893">
    <property type="entry name" value="Znf_MYND"/>
</dbReference>
<dbReference type="GeneID" id="69014790"/>
<reference evidence="6" key="2">
    <citation type="submission" date="2020-03" db="EMBL/GenBank/DDBJ databases">
        <authorList>
            <person name="Fu F.-F."/>
            <person name="Chen J."/>
        </authorList>
    </citation>
    <scope>NUCLEOTIDE SEQUENCE</scope>
    <source>
        <strain evidence="6">Lc1</strain>
    </source>
</reference>
<sequence>MANDNGNSGNDPLPDAKPKNKCIVCGQRNTTRRCTMCSKDLICSTACQYSATIDGVNATHSKLCVDLPQTIADILFKSIIINQIPTDQKTLFDYRFNDFNDHGKRMLVTAYKHALVYDDSALANWTSG</sequence>
<dbReference type="AlphaFoldDB" id="A0A8H4CPU4"/>
<dbReference type="PROSITE" id="PS50865">
    <property type="entry name" value="ZF_MYND_2"/>
    <property type="match status" value="1"/>
</dbReference>
<proteinExistence type="predicted"/>
<protein>
    <recommendedName>
        <fullName evidence="5">MYND-type domain-containing protein</fullName>
    </recommendedName>
</protein>
<evidence type="ECO:0000259" key="5">
    <source>
        <dbReference type="PROSITE" id="PS50865"/>
    </source>
</evidence>
<dbReference type="RefSeq" id="XP_045267070.1">
    <property type="nucleotide sequence ID" value="XM_045407625.1"/>
</dbReference>
<evidence type="ECO:0000313" key="7">
    <source>
        <dbReference type="Proteomes" id="UP000613401"/>
    </source>
</evidence>
<comment type="caution">
    <text evidence="6">The sequence shown here is derived from an EMBL/GenBank/DDBJ whole genome shotgun (WGS) entry which is preliminary data.</text>
</comment>
<dbReference type="Proteomes" id="UP000613401">
    <property type="component" value="Unassembled WGS sequence"/>
</dbReference>
<dbReference type="EMBL" id="WVTB01000027">
    <property type="protein sequence ID" value="KAF3807911.1"/>
    <property type="molecule type" value="Genomic_DNA"/>
</dbReference>
<keyword evidence="1" id="KW-0479">Metal-binding</keyword>
<accession>A0A8H4CPU4</accession>
<keyword evidence="3" id="KW-0862">Zinc</keyword>
<gene>
    <name evidence="6" type="ORF">GCG54_00007647</name>
</gene>
<dbReference type="SUPFAM" id="SSF144232">
    <property type="entry name" value="HIT/MYND zinc finger-like"/>
    <property type="match status" value="1"/>
</dbReference>
<name>A0A8H4CPU4_COLGL</name>
<keyword evidence="2 4" id="KW-0863">Zinc-finger</keyword>
<dbReference type="GO" id="GO:0008270">
    <property type="term" value="F:zinc ion binding"/>
    <property type="evidence" value="ECO:0007669"/>
    <property type="project" value="UniProtKB-KW"/>
</dbReference>
<evidence type="ECO:0000256" key="4">
    <source>
        <dbReference type="PROSITE-ProRule" id="PRU00134"/>
    </source>
</evidence>
<evidence type="ECO:0000256" key="3">
    <source>
        <dbReference type="ARBA" id="ARBA00022833"/>
    </source>
</evidence>
<evidence type="ECO:0000313" key="6">
    <source>
        <dbReference type="EMBL" id="KAF3807911.1"/>
    </source>
</evidence>
<evidence type="ECO:0000256" key="2">
    <source>
        <dbReference type="ARBA" id="ARBA00022771"/>
    </source>
</evidence>
<organism evidence="6 7">
    <name type="scientific">Colletotrichum gloeosporioides</name>
    <name type="common">Anthracnose fungus</name>
    <name type="synonym">Glomerella cingulata</name>
    <dbReference type="NCBI Taxonomy" id="474922"/>
    <lineage>
        <taxon>Eukaryota</taxon>
        <taxon>Fungi</taxon>
        <taxon>Dikarya</taxon>
        <taxon>Ascomycota</taxon>
        <taxon>Pezizomycotina</taxon>
        <taxon>Sordariomycetes</taxon>
        <taxon>Hypocreomycetidae</taxon>
        <taxon>Glomerellales</taxon>
        <taxon>Glomerellaceae</taxon>
        <taxon>Colletotrichum</taxon>
        <taxon>Colletotrichum gloeosporioides species complex</taxon>
    </lineage>
</organism>